<dbReference type="Gene3D" id="3.40.50.360">
    <property type="match status" value="1"/>
</dbReference>
<comment type="caution">
    <text evidence="2">The sequence shown here is derived from an EMBL/GenBank/DDBJ whole genome shotgun (WGS) entry which is preliminary data.</text>
</comment>
<dbReference type="AlphaFoldDB" id="A0A0R3LNL3"/>
<dbReference type="OrthoDB" id="9812295at2"/>
<evidence type="ECO:0000259" key="1">
    <source>
        <dbReference type="Pfam" id="PF03358"/>
    </source>
</evidence>
<dbReference type="InterPro" id="IPR029039">
    <property type="entry name" value="Flavoprotein-like_sf"/>
</dbReference>
<dbReference type="InterPro" id="IPR050712">
    <property type="entry name" value="NAD(P)H-dep_reductase"/>
</dbReference>
<dbReference type="EMBL" id="LLXZ01000102">
    <property type="protein sequence ID" value="KRR07309.1"/>
    <property type="molecule type" value="Genomic_DNA"/>
</dbReference>
<dbReference type="GO" id="GO:0010181">
    <property type="term" value="F:FMN binding"/>
    <property type="evidence" value="ECO:0007669"/>
    <property type="project" value="TreeGrafter"/>
</dbReference>
<evidence type="ECO:0000313" key="2">
    <source>
        <dbReference type="EMBL" id="KRR07309.1"/>
    </source>
</evidence>
<dbReference type="PANTHER" id="PTHR30543:SF21">
    <property type="entry name" value="NAD(P)H-DEPENDENT FMN REDUCTASE LOT6"/>
    <property type="match status" value="1"/>
</dbReference>
<dbReference type="GO" id="GO:0016491">
    <property type="term" value="F:oxidoreductase activity"/>
    <property type="evidence" value="ECO:0007669"/>
    <property type="project" value="InterPro"/>
</dbReference>
<dbReference type="InterPro" id="IPR005025">
    <property type="entry name" value="FMN_Rdtase-like_dom"/>
</dbReference>
<dbReference type="Pfam" id="PF03358">
    <property type="entry name" value="FMN_red"/>
    <property type="match status" value="1"/>
</dbReference>
<sequence length="188" mass="20552">MVLNVVTISGSLRKASYNTALMRALPKLAPSNLHLSEAPPYDGMPLYNADVQAAGFPGEVTTFADAIRKADGIIIVSPEYNWTIPGGLKNALDWVSRLENQPFREKPVVIQSATGGPLGGARMQYHLRMALTYLNAFVFGTPEVFVGLAQTKFDPHTLELKDEPTKRVIADQLAAFAKFAARFQGMSR</sequence>
<feature type="domain" description="NADPH-dependent FMN reductase-like" evidence="1">
    <location>
        <begin position="4"/>
        <end position="149"/>
    </location>
</feature>
<dbReference type="PANTHER" id="PTHR30543">
    <property type="entry name" value="CHROMATE REDUCTASE"/>
    <property type="match status" value="1"/>
</dbReference>
<dbReference type="Proteomes" id="UP000050863">
    <property type="component" value="Unassembled WGS sequence"/>
</dbReference>
<dbReference type="GO" id="GO:0005829">
    <property type="term" value="C:cytosol"/>
    <property type="evidence" value="ECO:0007669"/>
    <property type="project" value="TreeGrafter"/>
</dbReference>
<accession>A0A0R3LNL3</accession>
<dbReference type="RefSeq" id="WP_057836325.1">
    <property type="nucleotide sequence ID" value="NZ_LLXZ01000102.1"/>
</dbReference>
<dbReference type="SUPFAM" id="SSF52218">
    <property type="entry name" value="Flavoproteins"/>
    <property type="match status" value="1"/>
</dbReference>
<keyword evidence="3" id="KW-1185">Reference proteome</keyword>
<name>A0A0R3LNL3_9BRAD</name>
<proteinExistence type="predicted"/>
<evidence type="ECO:0000313" key="3">
    <source>
        <dbReference type="Proteomes" id="UP000050863"/>
    </source>
</evidence>
<dbReference type="STRING" id="280332.CQ12_00510"/>
<gene>
    <name evidence="2" type="ORF">CQ12_00510</name>
</gene>
<protein>
    <recommendedName>
        <fullName evidence="1">NADPH-dependent FMN reductase-like domain-containing protein</fullName>
    </recommendedName>
</protein>
<reference evidence="2 3" key="1">
    <citation type="submission" date="2014-03" db="EMBL/GenBank/DDBJ databases">
        <title>Bradyrhizobium valentinum sp. nov., isolated from effective nodules of Lupinus mariae-josephae, a lupine endemic of basic-lime soils in Eastern Spain.</title>
        <authorList>
            <person name="Duran D."/>
            <person name="Rey L."/>
            <person name="Navarro A."/>
            <person name="Busquets A."/>
            <person name="Imperial J."/>
            <person name="Ruiz-Argueso T."/>
        </authorList>
    </citation>
    <scope>NUCLEOTIDE SEQUENCE [LARGE SCALE GENOMIC DNA]</scope>
    <source>
        <strain evidence="2 3">PAC68</strain>
    </source>
</reference>
<organism evidence="2 3">
    <name type="scientific">Bradyrhizobium jicamae</name>
    <dbReference type="NCBI Taxonomy" id="280332"/>
    <lineage>
        <taxon>Bacteria</taxon>
        <taxon>Pseudomonadati</taxon>
        <taxon>Pseudomonadota</taxon>
        <taxon>Alphaproteobacteria</taxon>
        <taxon>Hyphomicrobiales</taxon>
        <taxon>Nitrobacteraceae</taxon>
        <taxon>Bradyrhizobium</taxon>
    </lineage>
</organism>